<evidence type="ECO:0000313" key="1">
    <source>
        <dbReference type="EMBL" id="KAL1490110.1"/>
    </source>
</evidence>
<evidence type="ECO:0000313" key="2">
    <source>
        <dbReference type="EMBL" id="KAL1490112.1"/>
    </source>
</evidence>
<dbReference type="AlphaFoldDB" id="A0ABD1E836"/>
<dbReference type="EMBL" id="JBDJPC010000010">
    <property type="protein sequence ID" value="KAL1490112.1"/>
    <property type="molecule type" value="Genomic_DNA"/>
</dbReference>
<organism evidence="2 3">
    <name type="scientific">Hypothenemus hampei</name>
    <name type="common">Coffee berry borer</name>
    <dbReference type="NCBI Taxonomy" id="57062"/>
    <lineage>
        <taxon>Eukaryota</taxon>
        <taxon>Metazoa</taxon>
        <taxon>Ecdysozoa</taxon>
        <taxon>Arthropoda</taxon>
        <taxon>Hexapoda</taxon>
        <taxon>Insecta</taxon>
        <taxon>Pterygota</taxon>
        <taxon>Neoptera</taxon>
        <taxon>Endopterygota</taxon>
        <taxon>Coleoptera</taxon>
        <taxon>Polyphaga</taxon>
        <taxon>Cucujiformia</taxon>
        <taxon>Curculionidae</taxon>
        <taxon>Scolytinae</taxon>
        <taxon>Hypothenemus</taxon>
    </lineage>
</organism>
<dbReference type="EMBL" id="JBDJPC010000010">
    <property type="protein sequence ID" value="KAL1490110.1"/>
    <property type="molecule type" value="Genomic_DNA"/>
</dbReference>
<evidence type="ECO:0000313" key="3">
    <source>
        <dbReference type="Proteomes" id="UP001566132"/>
    </source>
</evidence>
<dbReference type="Proteomes" id="UP001566132">
    <property type="component" value="Unassembled WGS sequence"/>
</dbReference>
<reference evidence="2 3" key="1">
    <citation type="submission" date="2024-05" db="EMBL/GenBank/DDBJ databases">
        <title>Genetic variation in Jamaican populations of the coffee berry borer (Hypothenemus hampei).</title>
        <authorList>
            <person name="Errbii M."/>
            <person name="Myrie A."/>
        </authorList>
    </citation>
    <scope>NUCLEOTIDE SEQUENCE [LARGE SCALE GENOMIC DNA]</scope>
    <source>
        <strain evidence="2">JA-Hopewell-2020-01-JO</strain>
        <tissue evidence="2">Whole body</tissue>
    </source>
</reference>
<accession>A0ABD1E836</accession>
<protein>
    <submittedName>
        <fullName evidence="2">Uncharacterized protein</fullName>
    </submittedName>
</protein>
<sequence length="113" mass="12854">MKTLAGEKASEAVLRVSWLNKLPRNIQGPLRVQTQTSLDDLAKTADILFEYSCDAAVKNCHLIRNFDHVFAARQDLMLPQEIYLQRIQTFVTTIKDLVLNLENVKLPVTSLRS</sequence>
<keyword evidence="3" id="KW-1185">Reference proteome</keyword>
<name>A0ABD1E836_HYPHA</name>
<proteinExistence type="predicted"/>
<comment type="caution">
    <text evidence="2">The sequence shown here is derived from an EMBL/GenBank/DDBJ whole genome shotgun (WGS) entry which is preliminary data.</text>
</comment>
<gene>
    <name evidence="1" type="ORF">ABEB36_012851</name>
    <name evidence="2" type="ORF">ABEB36_012853</name>
</gene>